<dbReference type="EMBL" id="CP108090">
    <property type="protein sequence ID" value="WUQ10055.1"/>
    <property type="molecule type" value="Genomic_DNA"/>
</dbReference>
<dbReference type="Pfam" id="PF00296">
    <property type="entry name" value="Bac_luciferase"/>
    <property type="match status" value="1"/>
</dbReference>
<reference evidence="8" key="1">
    <citation type="submission" date="2022-10" db="EMBL/GenBank/DDBJ databases">
        <title>The complete genomes of actinobacterial strains from the NBC collection.</title>
        <authorList>
            <person name="Joergensen T.S."/>
            <person name="Alvarez Arevalo M."/>
            <person name="Sterndorff E.B."/>
            <person name="Faurdal D."/>
            <person name="Vuksanovic O."/>
            <person name="Mourched A.-S."/>
            <person name="Charusanti P."/>
            <person name="Shaw S."/>
            <person name="Blin K."/>
            <person name="Weber T."/>
        </authorList>
    </citation>
    <scope>NUCLEOTIDE SEQUENCE</scope>
    <source>
        <strain evidence="8">NBC_00248</strain>
    </source>
</reference>
<dbReference type="InterPro" id="IPR036661">
    <property type="entry name" value="Luciferase-like_sf"/>
</dbReference>
<feature type="domain" description="Luciferase-like" evidence="7">
    <location>
        <begin position="40"/>
        <end position="243"/>
    </location>
</feature>
<keyword evidence="2" id="KW-0288">FMN</keyword>
<dbReference type="RefSeq" id="WP_328959623.1">
    <property type="nucleotide sequence ID" value="NZ_CP108090.1"/>
</dbReference>
<evidence type="ECO:0000256" key="3">
    <source>
        <dbReference type="ARBA" id="ARBA00023002"/>
    </source>
</evidence>
<dbReference type="PIRSF" id="PIRSF000337">
    <property type="entry name" value="NTA_MOA"/>
    <property type="match status" value="1"/>
</dbReference>
<dbReference type="SUPFAM" id="SSF51679">
    <property type="entry name" value="Bacterial luciferase-like"/>
    <property type="match status" value="1"/>
</dbReference>
<evidence type="ECO:0000313" key="8">
    <source>
        <dbReference type="EMBL" id="WUQ10055.1"/>
    </source>
</evidence>
<evidence type="ECO:0000256" key="1">
    <source>
        <dbReference type="ARBA" id="ARBA00022630"/>
    </source>
</evidence>
<keyword evidence="3" id="KW-0560">Oxidoreductase</keyword>
<protein>
    <submittedName>
        <fullName evidence="8">LLM class flavin-dependent oxidoreductase</fullName>
    </submittedName>
</protein>
<dbReference type="EMBL" id="CP108090">
    <property type="protein sequence ID" value="WUQ17552.1"/>
    <property type="molecule type" value="Genomic_DNA"/>
</dbReference>
<evidence type="ECO:0000256" key="4">
    <source>
        <dbReference type="ARBA" id="ARBA00023033"/>
    </source>
</evidence>
<sequence>MPATTTARLTLGVRLNGTEERPTGPPHPPAPPDPHAYPFHEFLATELERGRLDALLVPELLHPTGPTGRRGGPPALEATTLLAALAGATDRLGIAVTTTATAAHADTLAHRLAALDVLSAGRTGWQPHTPAHPGHEEPEEDALRCKHTGELIDTLHTLWDAANRHLPAAPPPLPQGRPVLFHTAITPAERSLAARHADVVLTGRHPLDEARARYGDLKTEAASHGRLPDDLLIWSELTPQVTTRPAGRGPARHRGDVLTGTPAQLADHMEERFERRACDGFVLSFPALPAPLVDFVDQVVPELWRRGLFPNDYASSTLRGNLGLPSRTTPTGALHA</sequence>
<accession>A0ABZ1T2H6</accession>
<keyword evidence="1" id="KW-0285">Flavoprotein</keyword>
<evidence type="ECO:0000259" key="7">
    <source>
        <dbReference type="Pfam" id="PF00296"/>
    </source>
</evidence>
<feature type="region of interest" description="Disordered" evidence="6">
    <location>
        <begin position="1"/>
        <end position="34"/>
    </location>
</feature>
<evidence type="ECO:0000313" key="9">
    <source>
        <dbReference type="EMBL" id="WUQ17552.1"/>
    </source>
</evidence>
<evidence type="ECO:0000256" key="6">
    <source>
        <dbReference type="SAM" id="MobiDB-lite"/>
    </source>
</evidence>
<feature type="compositionally biased region" description="Pro residues" evidence="6">
    <location>
        <begin position="23"/>
        <end position="34"/>
    </location>
</feature>
<evidence type="ECO:0000313" key="10">
    <source>
        <dbReference type="Proteomes" id="UP001432039"/>
    </source>
</evidence>
<keyword evidence="4" id="KW-0503">Monooxygenase</keyword>
<dbReference type="InterPro" id="IPR051260">
    <property type="entry name" value="Diverse_substr_monoxygenases"/>
</dbReference>
<organism evidence="8 10">
    <name type="scientific">Streptomyces virginiae</name>
    <name type="common">Streptomyces cinnamonensis</name>
    <dbReference type="NCBI Taxonomy" id="1961"/>
    <lineage>
        <taxon>Bacteria</taxon>
        <taxon>Bacillati</taxon>
        <taxon>Actinomycetota</taxon>
        <taxon>Actinomycetes</taxon>
        <taxon>Kitasatosporales</taxon>
        <taxon>Streptomycetaceae</taxon>
        <taxon>Streptomyces</taxon>
    </lineage>
</organism>
<dbReference type="Gene3D" id="3.20.20.30">
    <property type="entry name" value="Luciferase-like domain"/>
    <property type="match status" value="1"/>
</dbReference>
<evidence type="ECO:0000256" key="5">
    <source>
        <dbReference type="ARBA" id="ARBA00033748"/>
    </source>
</evidence>
<comment type="similarity">
    <text evidence="5">Belongs to the NtaA/SnaA/DszA monooxygenase family.</text>
</comment>
<dbReference type="InterPro" id="IPR016215">
    <property type="entry name" value="NTA_MOA"/>
</dbReference>
<proteinExistence type="inferred from homology"/>
<name>A0ABZ1T2H6_STRVG</name>
<dbReference type="InterPro" id="IPR011251">
    <property type="entry name" value="Luciferase-like_dom"/>
</dbReference>
<keyword evidence="10" id="KW-1185">Reference proteome</keyword>
<evidence type="ECO:0000256" key="2">
    <source>
        <dbReference type="ARBA" id="ARBA00022643"/>
    </source>
</evidence>
<gene>
    <name evidence="8" type="ORF">OG517_00475</name>
    <name evidence="9" type="ORF">OG517_42695</name>
</gene>
<dbReference type="PANTHER" id="PTHR30011:SF16">
    <property type="entry name" value="C2H2 FINGER DOMAIN TRANSCRIPTION FACTOR (EUROFUNG)-RELATED"/>
    <property type="match status" value="1"/>
</dbReference>
<dbReference type="PANTHER" id="PTHR30011">
    <property type="entry name" value="ALKANESULFONATE MONOOXYGENASE-RELATED"/>
    <property type="match status" value="1"/>
</dbReference>
<dbReference type="Proteomes" id="UP001432039">
    <property type="component" value="Chromosome"/>
</dbReference>